<dbReference type="EMBL" id="JAPUUL010002052">
    <property type="protein sequence ID" value="KAJ8126045.1"/>
    <property type="molecule type" value="Genomic_DNA"/>
</dbReference>
<gene>
    <name evidence="1" type="ORF">O1611_g7591</name>
</gene>
<evidence type="ECO:0000313" key="1">
    <source>
        <dbReference type="EMBL" id="KAJ8126045.1"/>
    </source>
</evidence>
<proteinExistence type="predicted"/>
<name>A0ACC2JEY6_9PEZI</name>
<organism evidence="1 2">
    <name type="scientific">Lasiodiplodia mahajangana</name>
    <dbReference type="NCBI Taxonomy" id="1108764"/>
    <lineage>
        <taxon>Eukaryota</taxon>
        <taxon>Fungi</taxon>
        <taxon>Dikarya</taxon>
        <taxon>Ascomycota</taxon>
        <taxon>Pezizomycotina</taxon>
        <taxon>Dothideomycetes</taxon>
        <taxon>Dothideomycetes incertae sedis</taxon>
        <taxon>Botryosphaeriales</taxon>
        <taxon>Botryosphaeriaceae</taxon>
        <taxon>Lasiodiplodia</taxon>
    </lineage>
</organism>
<dbReference type="Proteomes" id="UP001153332">
    <property type="component" value="Unassembled WGS sequence"/>
</dbReference>
<evidence type="ECO:0000313" key="2">
    <source>
        <dbReference type="Proteomes" id="UP001153332"/>
    </source>
</evidence>
<protein>
    <submittedName>
        <fullName evidence="1">Uncharacterized protein</fullName>
    </submittedName>
</protein>
<sequence length="612" mass="69875">MCIKSRYCGPHNAWSSLKEITGISNFMKETADEWLRPLNIQKKDREKRRKDREIRAGEPEPRLESLLPSKEETDSLVTVYLDQFEQLHRIVHIPTFRKQYGSFWDPNYTRPASFTALVLSMISVSCCLGIQTSSKFIGVKSSGHATAEKWIKACENWLGQQSYKHRKLVHYQAECLLYLARKVNIIKKKRFWITTGGLVRDAITIGLHRDPETLSVDMSPYNKEMRRRIWSTIVEFDLQTSFDLGTPTFISQIHIDVIAPRNIDDTSFDEDSTELPISRPRTEYTLSSYAHFSRQSLPVRLELYKILTGPPIELDWEQVLQYTDMITHEIDALPSWDLGSDKTSGVSHKPSLAYTLLHIQLRQFLIPLHQPFLKLRKNHSKYQASEFIYYTAARDLVLMHDKLFQKGIRTLYFLREDSISAAMNLCNIALLQPKGSTSLINCNSKETLQLIEKCIALKEDRVLRCGNNDPWGYSSMCAAYGLIETHLGLKTPEQAKAQAAERFISLHYKLISYQVPHEEQQETQPDGVEQQLDPAPTGPSSVTAYPASTPVATAQLGSTSLPREGMPLSIPWSMPMTDPSQLLIPNPDFNFDLLGSDLNDLWGDFSTGNFYD</sequence>
<comment type="caution">
    <text evidence="1">The sequence shown here is derived from an EMBL/GenBank/DDBJ whole genome shotgun (WGS) entry which is preliminary data.</text>
</comment>
<reference evidence="1" key="1">
    <citation type="submission" date="2022-12" db="EMBL/GenBank/DDBJ databases">
        <title>Genome Sequence of Lasiodiplodia mahajangana.</title>
        <authorList>
            <person name="Buettner E."/>
        </authorList>
    </citation>
    <scope>NUCLEOTIDE SEQUENCE</scope>
    <source>
        <strain evidence="1">VT137</strain>
    </source>
</reference>
<keyword evidence="2" id="KW-1185">Reference proteome</keyword>
<accession>A0ACC2JEY6</accession>